<protein>
    <submittedName>
        <fullName evidence="2">Uncharacterized protein</fullName>
    </submittedName>
</protein>
<keyword evidence="1" id="KW-1133">Transmembrane helix</keyword>
<reference evidence="2 3" key="1">
    <citation type="submission" date="2016-04" db="EMBL/GenBank/DDBJ databases">
        <title>Genome analyses suggest a sexual origin of heterokaryosis in a supposedly ancient asexual fungus.</title>
        <authorList>
            <person name="Ropars J."/>
            <person name="Sedzielewska K."/>
            <person name="Noel J."/>
            <person name="Charron P."/>
            <person name="Farinelli L."/>
            <person name="Marton T."/>
            <person name="Kruger M."/>
            <person name="Pelin A."/>
            <person name="Brachmann A."/>
            <person name="Corradi N."/>
        </authorList>
    </citation>
    <scope>NUCLEOTIDE SEQUENCE [LARGE SCALE GENOMIC DNA]</scope>
    <source>
        <strain evidence="2 3">C2</strain>
    </source>
</reference>
<comment type="caution">
    <text evidence="2">The sequence shown here is derived from an EMBL/GenBank/DDBJ whole genome shotgun (WGS) entry which is preliminary data.</text>
</comment>
<keyword evidence="1" id="KW-0812">Transmembrane</keyword>
<sequence>MAVPSRYSMLTIANFVIYNTTAITRETNYPFPSFSIHGIILSIVVFLGFVR</sequence>
<evidence type="ECO:0000313" key="3">
    <source>
        <dbReference type="Proteomes" id="UP000233469"/>
    </source>
</evidence>
<evidence type="ECO:0000256" key="1">
    <source>
        <dbReference type="SAM" id="Phobius"/>
    </source>
</evidence>
<feature type="transmembrane region" description="Helical" evidence="1">
    <location>
        <begin position="29"/>
        <end position="50"/>
    </location>
</feature>
<name>A0A2N1MFV6_9GLOM</name>
<keyword evidence="1" id="KW-0472">Membrane</keyword>
<organism evidence="2 3">
    <name type="scientific">Rhizophagus irregularis</name>
    <dbReference type="NCBI Taxonomy" id="588596"/>
    <lineage>
        <taxon>Eukaryota</taxon>
        <taxon>Fungi</taxon>
        <taxon>Fungi incertae sedis</taxon>
        <taxon>Mucoromycota</taxon>
        <taxon>Glomeromycotina</taxon>
        <taxon>Glomeromycetes</taxon>
        <taxon>Glomerales</taxon>
        <taxon>Glomeraceae</taxon>
        <taxon>Rhizophagus</taxon>
    </lineage>
</organism>
<proteinExistence type="predicted"/>
<gene>
    <name evidence="2" type="ORF">RhiirC2_761707</name>
</gene>
<dbReference type="Proteomes" id="UP000233469">
    <property type="component" value="Unassembled WGS sequence"/>
</dbReference>
<dbReference type="AlphaFoldDB" id="A0A2N1MFV6"/>
<reference evidence="2 3" key="2">
    <citation type="submission" date="2017-10" db="EMBL/GenBank/DDBJ databases">
        <title>Extensive intraspecific genome diversity in a model arbuscular mycorrhizal fungus.</title>
        <authorList>
            <person name="Chen E.C.H."/>
            <person name="Morin E."/>
            <person name="Baudet D."/>
            <person name="Noel J."/>
            <person name="Ndikumana S."/>
            <person name="Charron P."/>
            <person name="St-Onge C."/>
            <person name="Giorgi J."/>
            <person name="Grigoriev I.V."/>
            <person name="Roux C."/>
            <person name="Martin F.M."/>
            <person name="Corradi N."/>
        </authorList>
    </citation>
    <scope>NUCLEOTIDE SEQUENCE [LARGE SCALE GENOMIC DNA]</scope>
    <source>
        <strain evidence="2 3">C2</strain>
    </source>
</reference>
<evidence type="ECO:0000313" key="2">
    <source>
        <dbReference type="EMBL" id="PKK60537.1"/>
    </source>
</evidence>
<dbReference type="EMBL" id="LLXL01002552">
    <property type="protein sequence ID" value="PKK60537.1"/>
    <property type="molecule type" value="Genomic_DNA"/>
</dbReference>
<accession>A0A2N1MFV6</accession>